<dbReference type="EMBL" id="CAKOGL010000016">
    <property type="protein sequence ID" value="CAH2096316.1"/>
    <property type="molecule type" value="Genomic_DNA"/>
</dbReference>
<protein>
    <submittedName>
        <fullName evidence="1">Uncharacterized protein</fullName>
    </submittedName>
</protein>
<organism evidence="1 2">
    <name type="scientific">Euphydryas editha</name>
    <name type="common">Edith's checkerspot</name>
    <dbReference type="NCBI Taxonomy" id="104508"/>
    <lineage>
        <taxon>Eukaryota</taxon>
        <taxon>Metazoa</taxon>
        <taxon>Ecdysozoa</taxon>
        <taxon>Arthropoda</taxon>
        <taxon>Hexapoda</taxon>
        <taxon>Insecta</taxon>
        <taxon>Pterygota</taxon>
        <taxon>Neoptera</taxon>
        <taxon>Endopterygota</taxon>
        <taxon>Lepidoptera</taxon>
        <taxon>Glossata</taxon>
        <taxon>Ditrysia</taxon>
        <taxon>Papilionoidea</taxon>
        <taxon>Nymphalidae</taxon>
        <taxon>Nymphalinae</taxon>
        <taxon>Euphydryas</taxon>
    </lineage>
</organism>
<name>A0AAU9U9Q7_EUPED</name>
<accession>A0AAU9U9Q7</accession>
<sequence>MYITWNGRGIKIDGEYISHLQFEGDIVIVAKSLQELQGTLSGLNEASQRLTHTSFPAPSPLRVYILKLSLNMSTSSRSFSWARQHLESYVISSRYLYHKV</sequence>
<comment type="caution">
    <text evidence="1">The sequence shown here is derived from an EMBL/GenBank/DDBJ whole genome shotgun (WGS) entry which is preliminary data.</text>
</comment>
<gene>
    <name evidence="1" type="ORF">EEDITHA_LOCUS11672</name>
</gene>
<dbReference type="AlphaFoldDB" id="A0AAU9U9Q7"/>
<proteinExistence type="predicted"/>
<keyword evidence="2" id="KW-1185">Reference proteome</keyword>
<reference evidence="1" key="1">
    <citation type="submission" date="2022-03" db="EMBL/GenBank/DDBJ databases">
        <authorList>
            <person name="Tunstrom K."/>
        </authorList>
    </citation>
    <scope>NUCLEOTIDE SEQUENCE</scope>
</reference>
<dbReference type="Proteomes" id="UP001153954">
    <property type="component" value="Unassembled WGS sequence"/>
</dbReference>
<evidence type="ECO:0000313" key="2">
    <source>
        <dbReference type="Proteomes" id="UP001153954"/>
    </source>
</evidence>
<evidence type="ECO:0000313" key="1">
    <source>
        <dbReference type="EMBL" id="CAH2096316.1"/>
    </source>
</evidence>